<feature type="transmembrane region" description="Helical" evidence="2">
    <location>
        <begin position="44"/>
        <end position="64"/>
    </location>
</feature>
<keyword evidence="2" id="KW-0812">Transmembrane</keyword>
<dbReference type="PANTHER" id="PTHR34703:SF1">
    <property type="entry name" value="ANTIPORTER SUBUNIT MNHG2-RELATED"/>
    <property type="match status" value="1"/>
</dbReference>
<comment type="caution">
    <text evidence="3">The sequence shown here is derived from an EMBL/GenBank/DDBJ whole genome shotgun (WGS) entry which is preliminary data.</text>
</comment>
<proteinExistence type="inferred from homology"/>
<gene>
    <name evidence="3" type="ORF">FA014_10960</name>
</gene>
<dbReference type="OrthoDB" id="4427992at2"/>
<dbReference type="Proteomes" id="UP000308121">
    <property type="component" value="Unassembled WGS sequence"/>
</dbReference>
<dbReference type="AlphaFoldDB" id="A0A7Z8K0X4"/>
<evidence type="ECO:0000313" key="4">
    <source>
        <dbReference type="Proteomes" id="UP000308121"/>
    </source>
</evidence>
<protein>
    <submittedName>
        <fullName evidence="3">Na+/H+ antiporter subunit G</fullName>
    </submittedName>
</protein>
<comment type="similarity">
    <text evidence="1">Belongs to the CPA3 antiporters (TC 2.A.63) subunit G family.</text>
</comment>
<dbReference type="EMBL" id="SZYE01000080">
    <property type="protein sequence ID" value="TKR23475.1"/>
    <property type="molecule type" value="Genomic_DNA"/>
</dbReference>
<dbReference type="Pfam" id="PF03334">
    <property type="entry name" value="PhaG_MnhG_YufB"/>
    <property type="match status" value="1"/>
</dbReference>
<organism evidence="3 4">
    <name type="scientific">Cellulomonas hominis</name>
    <dbReference type="NCBI Taxonomy" id="156981"/>
    <lineage>
        <taxon>Bacteria</taxon>
        <taxon>Bacillati</taxon>
        <taxon>Actinomycetota</taxon>
        <taxon>Actinomycetes</taxon>
        <taxon>Micrococcales</taxon>
        <taxon>Cellulomonadaceae</taxon>
        <taxon>Cellulomonas</taxon>
    </lineage>
</organism>
<dbReference type="PANTHER" id="PTHR34703">
    <property type="entry name" value="ANTIPORTER SUBUNIT MNHG2-RELATED"/>
    <property type="match status" value="1"/>
</dbReference>
<evidence type="ECO:0000313" key="3">
    <source>
        <dbReference type="EMBL" id="TKR23475.1"/>
    </source>
</evidence>
<name>A0A7Z8K0X4_9CELL</name>
<keyword evidence="2" id="KW-0472">Membrane</keyword>
<sequence>MVADLLTVVLVTAGCLFVTAGTVGLLRFPDLQQRLHALTKADTLGLGLVVLGLVVQGPGPAVAVKLGLLWSLAMLASATNGALLAQGAGGVPAPGPADGPGT</sequence>
<accession>A0A7Z8K0X4</accession>
<keyword evidence="2" id="KW-1133">Transmembrane helix</keyword>
<dbReference type="GO" id="GO:0015385">
    <property type="term" value="F:sodium:proton antiporter activity"/>
    <property type="evidence" value="ECO:0007669"/>
    <property type="project" value="TreeGrafter"/>
</dbReference>
<dbReference type="RefSeq" id="WP_154729722.1">
    <property type="nucleotide sequence ID" value="NZ_SZYE01000080.1"/>
</dbReference>
<evidence type="ECO:0000256" key="2">
    <source>
        <dbReference type="SAM" id="Phobius"/>
    </source>
</evidence>
<evidence type="ECO:0000256" key="1">
    <source>
        <dbReference type="ARBA" id="ARBA00008404"/>
    </source>
</evidence>
<reference evidence="3 4" key="1">
    <citation type="submission" date="2019-05" db="EMBL/GenBank/DDBJ databases">
        <title>Genome sequence of Cellulomonas hominis strain CS1.</title>
        <authorList>
            <person name="Belmont J."/>
            <person name="Maclea K.S."/>
        </authorList>
    </citation>
    <scope>NUCLEOTIDE SEQUENCE [LARGE SCALE GENOMIC DNA]</scope>
    <source>
        <strain evidence="3 4">CS1</strain>
    </source>
</reference>
<dbReference type="InterPro" id="IPR005133">
    <property type="entry name" value="PhaG_MnhG_YufB"/>
</dbReference>